<dbReference type="PATRIC" id="fig|570156.3.peg.911"/>
<reference evidence="4 6" key="1">
    <citation type="submission" date="2015-09" db="EMBL/GenBank/DDBJ databases">
        <title>Draft Genome Sequence of Pseudoalteromonas lipolytica UCD-48B.</title>
        <authorList>
            <person name="Krusor M."/>
            <person name="Coil D.A."/>
            <person name="Lang J.M."/>
            <person name="Eisen J.A."/>
            <person name="Alexiev A."/>
        </authorList>
    </citation>
    <scope>NUCLEOTIDE SEQUENCE [LARGE SCALE GENOMIC DNA]</scope>
    <source>
        <strain evidence="4 6">UCD-48B</strain>
    </source>
</reference>
<dbReference type="EMBL" id="JAQPZS010000016">
    <property type="protein sequence ID" value="MEJ6497505.1"/>
    <property type="molecule type" value="Genomic_DNA"/>
</dbReference>
<accession>A0A0P7EIY0</accession>
<reference evidence="5 7" key="2">
    <citation type="submission" date="2023-01" db="EMBL/GenBank/DDBJ databases">
        <title>Trichodesmium-associated heterotrophic epibiont bacteria.</title>
        <authorList>
            <person name="Cleveland C.S."/>
            <person name="Webb E.A."/>
        </authorList>
    </citation>
    <scope>NUCLEOTIDE SEQUENCE [LARGE SCALE GENOMIC DNA]</scope>
    <source>
        <strain evidence="5 7">USCH2</strain>
    </source>
</reference>
<organism evidence="4 6">
    <name type="scientific">Pseudoalteromonas lipolytica</name>
    <dbReference type="NCBI Taxonomy" id="570156"/>
    <lineage>
        <taxon>Bacteria</taxon>
        <taxon>Pseudomonadati</taxon>
        <taxon>Pseudomonadota</taxon>
        <taxon>Gammaproteobacteria</taxon>
        <taxon>Alteromonadales</taxon>
        <taxon>Pseudoalteromonadaceae</taxon>
        <taxon>Pseudoalteromonas</taxon>
    </lineage>
</organism>
<dbReference type="Proteomes" id="UP001377972">
    <property type="component" value="Unassembled WGS sequence"/>
</dbReference>
<feature type="signal peptide" evidence="2">
    <location>
        <begin position="1"/>
        <end position="22"/>
    </location>
</feature>
<dbReference type="CDD" id="cd00051">
    <property type="entry name" value="EFh"/>
    <property type="match status" value="1"/>
</dbReference>
<dbReference type="RefSeq" id="WP_054551812.1">
    <property type="nucleotide sequence ID" value="NZ_JAQPZS010000016.1"/>
</dbReference>
<keyword evidence="2" id="KW-0732">Signal</keyword>
<name>A0A0P7EIY0_9GAMM</name>
<feature type="compositionally biased region" description="Acidic residues" evidence="1">
    <location>
        <begin position="69"/>
        <end position="81"/>
    </location>
</feature>
<keyword evidence="7" id="KW-1185">Reference proteome</keyword>
<dbReference type="EMBL" id="LJTC01000002">
    <property type="protein sequence ID" value="KPM85055.1"/>
    <property type="molecule type" value="Genomic_DNA"/>
</dbReference>
<comment type="caution">
    <text evidence="4">The sequence shown here is derived from an EMBL/GenBank/DDBJ whole genome shotgun (WGS) entry which is preliminary data.</text>
</comment>
<evidence type="ECO:0000313" key="5">
    <source>
        <dbReference type="EMBL" id="MEJ6497505.1"/>
    </source>
</evidence>
<evidence type="ECO:0000256" key="1">
    <source>
        <dbReference type="SAM" id="MobiDB-lite"/>
    </source>
</evidence>
<dbReference type="Gene3D" id="1.10.238.10">
    <property type="entry name" value="EF-hand"/>
    <property type="match status" value="1"/>
</dbReference>
<evidence type="ECO:0000259" key="3">
    <source>
        <dbReference type="PROSITE" id="PS50222"/>
    </source>
</evidence>
<evidence type="ECO:0000313" key="6">
    <source>
        <dbReference type="Proteomes" id="UP000050378"/>
    </source>
</evidence>
<evidence type="ECO:0000256" key="2">
    <source>
        <dbReference type="SAM" id="SignalP"/>
    </source>
</evidence>
<gene>
    <name evidence="4" type="ORF">AOG27_04630</name>
    <name evidence="5" type="ORF">PQI24_15775</name>
</gene>
<dbReference type="InterPro" id="IPR002048">
    <property type="entry name" value="EF_hand_dom"/>
</dbReference>
<dbReference type="GO" id="GO:0005509">
    <property type="term" value="F:calcium ion binding"/>
    <property type="evidence" value="ECO:0007669"/>
    <property type="project" value="InterPro"/>
</dbReference>
<feature type="region of interest" description="Disordered" evidence="1">
    <location>
        <begin position="69"/>
        <end position="95"/>
    </location>
</feature>
<dbReference type="STRING" id="570156.AOG27_04630"/>
<dbReference type="InterPro" id="IPR011992">
    <property type="entry name" value="EF-hand-dom_pair"/>
</dbReference>
<protein>
    <submittedName>
        <fullName evidence="5">EF-hand domain-containing protein</fullName>
    </submittedName>
</protein>
<dbReference type="Proteomes" id="UP000050378">
    <property type="component" value="Unassembled WGS sequence"/>
</dbReference>
<dbReference type="PROSITE" id="PS00018">
    <property type="entry name" value="EF_HAND_1"/>
    <property type="match status" value="1"/>
</dbReference>
<feature type="domain" description="EF-hand" evidence="3">
    <location>
        <begin position="57"/>
        <end position="92"/>
    </location>
</feature>
<dbReference type="AlphaFoldDB" id="A0A0P7EIY0"/>
<evidence type="ECO:0000313" key="4">
    <source>
        <dbReference type="EMBL" id="KPM85055.1"/>
    </source>
</evidence>
<dbReference type="OrthoDB" id="6299824at2"/>
<evidence type="ECO:0000313" key="7">
    <source>
        <dbReference type="Proteomes" id="UP001377972"/>
    </source>
</evidence>
<dbReference type="InterPro" id="IPR018247">
    <property type="entry name" value="EF_Hand_1_Ca_BS"/>
</dbReference>
<dbReference type="Pfam" id="PF13833">
    <property type="entry name" value="EF-hand_8"/>
    <property type="match status" value="1"/>
</dbReference>
<dbReference type="SUPFAM" id="SSF47473">
    <property type="entry name" value="EF-hand"/>
    <property type="match status" value="1"/>
</dbReference>
<dbReference type="PROSITE" id="PS50222">
    <property type="entry name" value="EF_HAND_2"/>
    <property type="match status" value="1"/>
</dbReference>
<sequence length="95" mass="10701">MKHLSALSVLAISLLVTAPACFARDHQGGPPQRPDFTTIDIDGNGVIDFTEFSEQPMPEDMLQTIFNDMDTDQNGEVTEDEFNNHKPPKRKENQR</sequence>
<dbReference type="Pfam" id="PF13202">
    <property type="entry name" value="EF-hand_5"/>
    <property type="match status" value="1"/>
</dbReference>
<feature type="chain" id="PRO_5006138494" evidence="2">
    <location>
        <begin position="23"/>
        <end position="95"/>
    </location>
</feature>
<proteinExistence type="predicted"/>